<dbReference type="GO" id="GO:0042744">
    <property type="term" value="P:hydrogen peroxide catabolic process"/>
    <property type="evidence" value="ECO:0007669"/>
    <property type="project" value="TreeGrafter"/>
</dbReference>
<keyword evidence="4" id="KW-0479">Metal-binding</keyword>
<dbReference type="Gene3D" id="2.40.180.10">
    <property type="entry name" value="Catalase core domain"/>
    <property type="match status" value="1"/>
</dbReference>
<dbReference type="SMART" id="SM01060">
    <property type="entry name" value="Catalase"/>
    <property type="match status" value="1"/>
</dbReference>
<evidence type="ECO:0000256" key="3">
    <source>
        <dbReference type="ARBA" id="ARBA00022617"/>
    </source>
</evidence>
<dbReference type="PANTHER" id="PTHR11465:SF9">
    <property type="entry name" value="CATALASE"/>
    <property type="match status" value="1"/>
</dbReference>
<dbReference type="Pfam" id="PF00199">
    <property type="entry name" value="Catalase"/>
    <property type="match status" value="1"/>
</dbReference>
<dbReference type="PROSITE" id="PS51402">
    <property type="entry name" value="CATALASE_3"/>
    <property type="match status" value="1"/>
</dbReference>
<sequence>MVTLATYVGLCSVLIHVSGYRHHNGTEPDPASQQLPEFRQQHPMPIGVWTKLSGEPLDVRDTQAMNTDLFIHRNHFRLTSHNTRERIPERIMFAKGSGAFGYFEVTHDVSKYIKSDVFNGIGKRTPVTARFSSSFQNLGGPDLVRELKGMSVKMYTREGNLDFVNINLPVYFHKDPIMFPHFLHAFKRNPRTEMFDFTARWDLTTSRPHVLNALMWMASDFGLPDGYRKMNSYPIHVYIIYNKYGKKSFVKFNFRTETGLQNLTDARAKAIVTEDADYFNRDLYNAIAEENYPSWKVDMDILTEEDLMTVNYDPFDVTRLWKRGTYRTVSIGRLVLNHRVNNHFSDIEQVAFSPDNLVPGILGPVDSLYRARKVFYVDAQHYRLGVNFDNIIVNAPLYDKFYSRDGKPPLWDNMNGAPNYYPNSFNGPMPFVDEDRPLKNLLVYQRIGADLQTAAEFYNEIVESDAHRQRIANYLANTLTQVPWDVEKKAIYLLNLVSKDLGKRVRITLDKLRAENAAARRNDIAQCIADVTRLNIHRSVNKYFNQYD</sequence>
<gene>
    <name evidence="9" type="ORF">APLA_LOCUS6445</name>
</gene>
<evidence type="ECO:0000313" key="9">
    <source>
        <dbReference type="EMBL" id="CAB3236129.1"/>
    </source>
</evidence>
<dbReference type="GO" id="GO:0005737">
    <property type="term" value="C:cytoplasm"/>
    <property type="evidence" value="ECO:0007669"/>
    <property type="project" value="TreeGrafter"/>
</dbReference>
<dbReference type="InterPro" id="IPR020835">
    <property type="entry name" value="Catalase_sf"/>
</dbReference>
<keyword evidence="7" id="KW-0732">Signal</keyword>
<organism evidence="9 10">
    <name type="scientific">Arctia plantaginis</name>
    <name type="common">Wood tiger moth</name>
    <name type="synonym">Phalaena plantaginis</name>
    <dbReference type="NCBI Taxonomy" id="874455"/>
    <lineage>
        <taxon>Eukaryota</taxon>
        <taxon>Metazoa</taxon>
        <taxon>Ecdysozoa</taxon>
        <taxon>Arthropoda</taxon>
        <taxon>Hexapoda</taxon>
        <taxon>Insecta</taxon>
        <taxon>Pterygota</taxon>
        <taxon>Neoptera</taxon>
        <taxon>Endopterygota</taxon>
        <taxon>Lepidoptera</taxon>
        <taxon>Glossata</taxon>
        <taxon>Ditrysia</taxon>
        <taxon>Noctuoidea</taxon>
        <taxon>Erebidae</taxon>
        <taxon>Arctiinae</taxon>
        <taxon>Arctia</taxon>
    </lineage>
</organism>
<dbReference type="InterPro" id="IPR018028">
    <property type="entry name" value="Catalase"/>
</dbReference>
<keyword evidence="3" id="KW-0349">Heme</keyword>
<dbReference type="Proteomes" id="UP000494106">
    <property type="component" value="Unassembled WGS sequence"/>
</dbReference>
<proteinExistence type="inferred from homology"/>
<dbReference type="OrthoDB" id="6880011at2759"/>
<evidence type="ECO:0000256" key="7">
    <source>
        <dbReference type="SAM" id="SignalP"/>
    </source>
</evidence>
<dbReference type="GO" id="GO:0042542">
    <property type="term" value="P:response to hydrogen peroxide"/>
    <property type="evidence" value="ECO:0007669"/>
    <property type="project" value="TreeGrafter"/>
</dbReference>
<evidence type="ECO:0000256" key="2">
    <source>
        <dbReference type="ARBA" id="ARBA00022559"/>
    </source>
</evidence>
<dbReference type="GO" id="GO:0004096">
    <property type="term" value="F:catalase activity"/>
    <property type="evidence" value="ECO:0007669"/>
    <property type="project" value="InterPro"/>
</dbReference>
<dbReference type="EMBL" id="CADEBC010000485">
    <property type="protein sequence ID" value="CAB3236129.1"/>
    <property type="molecule type" value="Genomic_DNA"/>
</dbReference>
<keyword evidence="2" id="KW-0575">Peroxidase</keyword>
<protein>
    <recommendedName>
        <fullName evidence="8">Catalase core domain-containing protein</fullName>
    </recommendedName>
</protein>
<dbReference type="PRINTS" id="PR00067">
    <property type="entry name" value="CATALASE"/>
</dbReference>
<feature type="domain" description="Catalase core" evidence="8">
    <location>
        <begin position="50"/>
        <end position="429"/>
    </location>
</feature>
<comment type="caution">
    <text evidence="9">The sequence shown here is derived from an EMBL/GenBank/DDBJ whole genome shotgun (WGS) entry which is preliminary data.</text>
</comment>
<dbReference type="GO" id="GO:0046872">
    <property type="term" value="F:metal ion binding"/>
    <property type="evidence" value="ECO:0007669"/>
    <property type="project" value="UniProtKB-KW"/>
</dbReference>
<dbReference type="PANTHER" id="PTHR11465">
    <property type="entry name" value="CATALASE"/>
    <property type="match status" value="1"/>
</dbReference>
<dbReference type="AlphaFoldDB" id="A0A8S0ZSJ3"/>
<evidence type="ECO:0000259" key="8">
    <source>
        <dbReference type="SMART" id="SM01060"/>
    </source>
</evidence>
<dbReference type="InterPro" id="IPR011614">
    <property type="entry name" value="Catalase_core"/>
</dbReference>
<keyword evidence="6" id="KW-0408">Iron</keyword>
<keyword evidence="10" id="KW-1185">Reference proteome</keyword>
<evidence type="ECO:0000313" key="10">
    <source>
        <dbReference type="Proteomes" id="UP000494106"/>
    </source>
</evidence>
<accession>A0A8S0ZSJ3</accession>
<reference evidence="9 10" key="1">
    <citation type="submission" date="2020-04" db="EMBL/GenBank/DDBJ databases">
        <authorList>
            <person name="Wallbank WR R."/>
            <person name="Pardo Diaz C."/>
            <person name="Kozak K."/>
            <person name="Martin S."/>
            <person name="Jiggins C."/>
            <person name="Moest M."/>
            <person name="Warren A I."/>
            <person name="Byers J.R.P. K."/>
            <person name="Montejo-Kovacevich G."/>
            <person name="Yen C E."/>
        </authorList>
    </citation>
    <scope>NUCLEOTIDE SEQUENCE [LARGE SCALE GENOMIC DNA]</scope>
</reference>
<feature type="signal peptide" evidence="7">
    <location>
        <begin position="1"/>
        <end position="19"/>
    </location>
</feature>
<evidence type="ECO:0000256" key="4">
    <source>
        <dbReference type="ARBA" id="ARBA00022723"/>
    </source>
</evidence>
<dbReference type="SUPFAM" id="SSF56634">
    <property type="entry name" value="Heme-dependent catalase-like"/>
    <property type="match status" value="1"/>
</dbReference>
<evidence type="ECO:0000256" key="6">
    <source>
        <dbReference type="ARBA" id="ARBA00023004"/>
    </source>
</evidence>
<evidence type="ECO:0000256" key="1">
    <source>
        <dbReference type="ARBA" id="ARBA00005329"/>
    </source>
</evidence>
<comment type="similarity">
    <text evidence="1">Belongs to the catalase family.</text>
</comment>
<evidence type="ECO:0000256" key="5">
    <source>
        <dbReference type="ARBA" id="ARBA00023002"/>
    </source>
</evidence>
<name>A0A8S0ZSJ3_ARCPL</name>
<keyword evidence="5" id="KW-0560">Oxidoreductase</keyword>
<dbReference type="GO" id="GO:0020037">
    <property type="term" value="F:heme binding"/>
    <property type="evidence" value="ECO:0007669"/>
    <property type="project" value="InterPro"/>
</dbReference>
<feature type="chain" id="PRO_5035903784" description="Catalase core domain-containing protein" evidence="7">
    <location>
        <begin position="20"/>
        <end position="548"/>
    </location>
</feature>